<dbReference type="AlphaFoldDB" id="A0A975AYL7"/>
<dbReference type="KEGG" id="saqt:GJV85_02325"/>
<dbReference type="EMBL" id="CP046072">
    <property type="protein sequence ID" value="QSZ40996.1"/>
    <property type="molecule type" value="Genomic_DNA"/>
</dbReference>
<sequence length="309" mass="35690">MLKNLFLFSFIFTLFIGNSLVAKEESTKSAKATMGYLVEGLHDIKFKDARIAFSLWIKELSINEDMDVGIKYYENEEECIEDFESASFEYLALNAYFYLKHQSRIDANAKEYWVATKSEKRFTNRVILVNKKSGIKSLKDLKNRTVMSREDDYLGRLVLDKELLEELGADSSSFFKSSLKSAKSSTAILKVYFSTVDACVVPEYMFKFMQEMNPKLSSELSVLKRTPDIFLPVMAVFHKTTPTSSIDSFHRNVATLESTPRGQNILALFKMHKMRVVDVKEFDGLREYYQEYLHLSKAYKKSKTGSYNE</sequence>
<accession>A0A975AYL7</accession>
<dbReference type="RefSeq" id="WP_207562269.1">
    <property type="nucleotide sequence ID" value="NZ_CP046072.1"/>
</dbReference>
<protein>
    <submittedName>
        <fullName evidence="1">PhnD/SsuA/transferrin family substrate-binding protein</fullName>
    </submittedName>
</protein>
<keyword evidence="2" id="KW-1185">Reference proteome</keyword>
<dbReference type="SUPFAM" id="SSF53850">
    <property type="entry name" value="Periplasmic binding protein-like II"/>
    <property type="match status" value="1"/>
</dbReference>
<dbReference type="Gene3D" id="3.40.190.10">
    <property type="entry name" value="Periplasmic binding protein-like II"/>
    <property type="match status" value="2"/>
</dbReference>
<dbReference type="Proteomes" id="UP000671852">
    <property type="component" value="Chromosome"/>
</dbReference>
<proteinExistence type="predicted"/>
<gene>
    <name evidence="1" type="ORF">GJV85_02325</name>
</gene>
<dbReference type="Pfam" id="PF12974">
    <property type="entry name" value="Phosphonate-bd"/>
    <property type="match status" value="1"/>
</dbReference>
<evidence type="ECO:0000313" key="1">
    <source>
        <dbReference type="EMBL" id="QSZ40996.1"/>
    </source>
</evidence>
<organism evidence="1 2">
    <name type="scientific">Sulfurimonas aquatica</name>
    <dbReference type="NCBI Taxonomy" id="2672570"/>
    <lineage>
        <taxon>Bacteria</taxon>
        <taxon>Pseudomonadati</taxon>
        <taxon>Campylobacterota</taxon>
        <taxon>Epsilonproteobacteria</taxon>
        <taxon>Campylobacterales</taxon>
        <taxon>Sulfurimonadaceae</taxon>
        <taxon>Sulfurimonas</taxon>
    </lineage>
</organism>
<reference evidence="1" key="1">
    <citation type="submission" date="2019-11" db="EMBL/GenBank/DDBJ databases">
        <authorList>
            <person name="Kojima H."/>
        </authorList>
    </citation>
    <scope>NUCLEOTIDE SEQUENCE</scope>
    <source>
        <strain evidence="1">H1576</strain>
    </source>
</reference>
<evidence type="ECO:0000313" key="2">
    <source>
        <dbReference type="Proteomes" id="UP000671852"/>
    </source>
</evidence>
<reference evidence="1" key="2">
    <citation type="submission" date="2021-04" db="EMBL/GenBank/DDBJ databases">
        <title>Isolation and characterization of a novel species of the genus Sulfurimonas.</title>
        <authorList>
            <person name="Fukui M."/>
        </authorList>
    </citation>
    <scope>NUCLEOTIDE SEQUENCE</scope>
    <source>
        <strain evidence="1">H1576</strain>
    </source>
</reference>
<name>A0A975AYL7_9BACT</name>